<dbReference type="CDD" id="cd07252">
    <property type="entry name" value="BphC1-RGP6_N_like"/>
    <property type="match status" value="1"/>
</dbReference>
<dbReference type="InterPro" id="IPR004360">
    <property type="entry name" value="Glyas_Fos-R_dOase_dom"/>
</dbReference>
<dbReference type="Gene3D" id="3.10.180.10">
    <property type="entry name" value="2,3-Dihydroxybiphenyl 1,2-Dioxygenase, domain 1"/>
    <property type="match status" value="2"/>
</dbReference>
<evidence type="ECO:0000313" key="3">
    <source>
        <dbReference type="Proteomes" id="UP001185873"/>
    </source>
</evidence>
<dbReference type="PROSITE" id="PS51819">
    <property type="entry name" value="VOC"/>
    <property type="match status" value="2"/>
</dbReference>
<evidence type="ECO:0000313" key="2">
    <source>
        <dbReference type="EMBL" id="MDV6299456.1"/>
    </source>
</evidence>
<dbReference type="EMBL" id="JAWLKJ010000002">
    <property type="protein sequence ID" value="MDV6299456.1"/>
    <property type="molecule type" value="Genomic_DNA"/>
</dbReference>
<name>A0AAE4U2N7_9ACTN</name>
<sequence length="328" mass="36383">MGDIRALGYLTIDTTDLDRWRTLAFDVLDLGEGADSDDDTLYLRLDERAHRLVIRRGETDKLTAMGWEVRDELALDRVRASLREHGVDYRDLSIDEARARKVDGLIALDDPTGQPLEIFHGAGLDHSTVSTKFRTEFISDELGLGHIVVPSTDHEATIAFYRDVLGFHTRGAFPFPPAPGMPPLRIQFMGVNPRHHSFAVMPAPQMGPGIVHIMLEVAEMDQVAQAMERTLEHGFKISSTLGRHTNDKMVSYYLRAPGGWDIEYGYDGLTVEEGQYLPQLIASDSYWGHDWSGSEPLACTIPLDEPAADAVADDLSEPVVDRNAATAV</sequence>
<dbReference type="InterPro" id="IPR037523">
    <property type="entry name" value="VOC_core"/>
</dbReference>
<accession>A0AAE4U2N7</accession>
<gene>
    <name evidence="2" type="ORF">R3P82_10060</name>
</gene>
<protein>
    <submittedName>
        <fullName evidence="2">VOC family protein</fullName>
    </submittedName>
</protein>
<proteinExistence type="predicted"/>
<dbReference type="Proteomes" id="UP001185873">
    <property type="component" value="Unassembled WGS sequence"/>
</dbReference>
<comment type="caution">
    <text evidence="2">The sequence shown here is derived from an EMBL/GenBank/DDBJ whole genome shotgun (WGS) entry which is preliminary data.</text>
</comment>
<dbReference type="RefSeq" id="WP_317470030.1">
    <property type="nucleotide sequence ID" value="NZ_JAWLKJ010000002.1"/>
</dbReference>
<dbReference type="InterPro" id="IPR029068">
    <property type="entry name" value="Glyas_Bleomycin-R_OHBP_Dase"/>
</dbReference>
<reference evidence="2" key="1">
    <citation type="submission" date="2023-10" db="EMBL/GenBank/DDBJ databases">
        <title>Development of a sustainable strategy for remediation of hydrocarbon-contaminated territories based on the waste exchange concept.</title>
        <authorList>
            <person name="Krivoruchko A."/>
        </authorList>
    </citation>
    <scope>NUCLEOTIDE SEQUENCE</scope>
    <source>
        <strain evidence="2">IEGM 1175</strain>
    </source>
</reference>
<dbReference type="Pfam" id="PF22632">
    <property type="entry name" value="BphC_D1"/>
    <property type="match status" value="1"/>
</dbReference>
<dbReference type="AlphaFoldDB" id="A0AAE4U2N7"/>
<organism evidence="2 3">
    <name type="scientific">Dietzia maris</name>
    <dbReference type="NCBI Taxonomy" id="37915"/>
    <lineage>
        <taxon>Bacteria</taxon>
        <taxon>Bacillati</taxon>
        <taxon>Actinomycetota</taxon>
        <taxon>Actinomycetes</taxon>
        <taxon>Mycobacteriales</taxon>
        <taxon>Dietziaceae</taxon>
        <taxon>Dietzia</taxon>
    </lineage>
</organism>
<dbReference type="SUPFAM" id="SSF54593">
    <property type="entry name" value="Glyoxalase/Bleomycin resistance protein/Dihydroxybiphenyl dioxygenase"/>
    <property type="match status" value="1"/>
</dbReference>
<feature type="domain" description="VOC" evidence="1">
    <location>
        <begin position="143"/>
        <end position="267"/>
    </location>
</feature>
<feature type="domain" description="VOC" evidence="1">
    <location>
        <begin position="6"/>
        <end position="121"/>
    </location>
</feature>
<dbReference type="Pfam" id="PF00903">
    <property type="entry name" value="Glyoxalase"/>
    <property type="match status" value="1"/>
</dbReference>
<evidence type="ECO:0000259" key="1">
    <source>
        <dbReference type="PROSITE" id="PS51819"/>
    </source>
</evidence>